<reference evidence="6 7" key="1">
    <citation type="submission" date="2023-09" db="EMBL/GenBank/DDBJ databases">
        <authorList>
            <person name="Rey-Velasco X."/>
        </authorList>
    </citation>
    <scope>NUCLEOTIDE SEQUENCE [LARGE SCALE GENOMIC DNA]</scope>
    <source>
        <strain evidence="6 7">F158</strain>
    </source>
</reference>
<evidence type="ECO:0000313" key="7">
    <source>
        <dbReference type="Proteomes" id="UP001265259"/>
    </source>
</evidence>
<keyword evidence="7" id="KW-1185">Reference proteome</keyword>
<dbReference type="Proteomes" id="UP001265259">
    <property type="component" value="Unassembled WGS sequence"/>
</dbReference>
<dbReference type="Pfam" id="PF00126">
    <property type="entry name" value="HTH_1"/>
    <property type="match status" value="1"/>
</dbReference>
<dbReference type="InterPro" id="IPR005119">
    <property type="entry name" value="LysR_subst-bd"/>
</dbReference>
<dbReference type="PROSITE" id="PS50931">
    <property type="entry name" value="HTH_LYSR"/>
    <property type="match status" value="1"/>
</dbReference>
<dbReference type="PANTHER" id="PTHR30419">
    <property type="entry name" value="HTH-TYPE TRANSCRIPTIONAL REGULATOR YBHD"/>
    <property type="match status" value="1"/>
</dbReference>
<protein>
    <submittedName>
        <fullName evidence="6">LysR substrate-binding domain-containing protein</fullName>
    </submittedName>
</protein>
<dbReference type="InterPro" id="IPR050950">
    <property type="entry name" value="HTH-type_LysR_regulators"/>
</dbReference>
<dbReference type="InterPro" id="IPR036390">
    <property type="entry name" value="WH_DNA-bd_sf"/>
</dbReference>
<proteinExistence type="inferred from homology"/>
<dbReference type="EMBL" id="JAVRHL010000001">
    <property type="protein sequence ID" value="MDT0682087.1"/>
    <property type="molecule type" value="Genomic_DNA"/>
</dbReference>
<feature type="domain" description="HTH lysR-type" evidence="5">
    <location>
        <begin position="1"/>
        <end position="58"/>
    </location>
</feature>
<comment type="caution">
    <text evidence="6">The sequence shown here is derived from an EMBL/GenBank/DDBJ whole genome shotgun (WGS) entry which is preliminary data.</text>
</comment>
<dbReference type="Gene3D" id="1.10.10.10">
    <property type="entry name" value="Winged helix-like DNA-binding domain superfamily/Winged helix DNA-binding domain"/>
    <property type="match status" value="1"/>
</dbReference>
<sequence length="309" mass="33846">MNLRSLQLFRQIVLTGSLAEASRQLNVSSSAASRLLSLLESEINITLFSREKRQLILTDDGDIFYRRLVQTLDGLDEIPTLASDIRNRSHKRLSLVTAAPIARTLVSPALSWMEADGRSMQCSLNVETRFDIESKVAARGYNLGLISLPVENAILDVDVEPILEVGTEVLMPRDHPLAAHERVTVEDIAGERFVALRPGQRWRDRLDRLLGTTGHEAEVAVETSSSIVALQLVRDRLGITLTDRASVDLQQDDAAVLRPLADTHPITYAAIHAPGPRAPLATAFLDAVSEVVEARRAADPAAAAMLELI</sequence>
<dbReference type="InterPro" id="IPR036388">
    <property type="entry name" value="WH-like_DNA-bd_sf"/>
</dbReference>
<dbReference type="InterPro" id="IPR000847">
    <property type="entry name" value="LysR_HTH_N"/>
</dbReference>
<dbReference type="Gene3D" id="3.40.190.290">
    <property type="match status" value="1"/>
</dbReference>
<evidence type="ECO:0000256" key="1">
    <source>
        <dbReference type="ARBA" id="ARBA00009437"/>
    </source>
</evidence>
<accession>A0ABU3DEE2</accession>
<dbReference type="RefSeq" id="WP_311689832.1">
    <property type="nucleotide sequence ID" value="NZ_JAVRHL010000001.1"/>
</dbReference>
<name>A0ABU3DEE2_9RHOB</name>
<keyword evidence="2" id="KW-0805">Transcription regulation</keyword>
<evidence type="ECO:0000256" key="2">
    <source>
        <dbReference type="ARBA" id="ARBA00023015"/>
    </source>
</evidence>
<organism evidence="6 7">
    <name type="scientific">Tropicimonas omnivorans</name>
    <dbReference type="NCBI Taxonomy" id="3075590"/>
    <lineage>
        <taxon>Bacteria</taxon>
        <taxon>Pseudomonadati</taxon>
        <taxon>Pseudomonadota</taxon>
        <taxon>Alphaproteobacteria</taxon>
        <taxon>Rhodobacterales</taxon>
        <taxon>Roseobacteraceae</taxon>
        <taxon>Tropicimonas</taxon>
    </lineage>
</organism>
<dbReference type="Pfam" id="PF03466">
    <property type="entry name" value="LysR_substrate"/>
    <property type="match status" value="1"/>
</dbReference>
<evidence type="ECO:0000256" key="4">
    <source>
        <dbReference type="ARBA" id="ARBA00023163"/>
    </source>
</evidence>
<comment type="similarity">
    <text evidence="1">Belongs to the LysR transcriptional regulatory family.</text>
</comment>
<dbReference type="SUPFAM" id="SSF46785">
    <property type="entry name" value="Winged helix' DNA-binding domain"/>
    <property type="match status" value="1"/>
</dbReference>
<gene>
    <name evidence="6" type="ORF">RM543_05280</name>
</gene>
<dbReference type="SUPFAM" id="SSF53850">
    <property type="entry name" value="Periplasmic binding protein-like II"/>
    <property type="match status" value="1"/>
</dbReference>
<evidence type="ECO:0000313" key="6">
    <source>
        <dbReference type="EMBL" id="MDT0682087.1"/>
    </source>
</evidence>
<keyword evidence="4" id="KW-0804">Transcription</keyword>
<evidence type="ECO:0000256" key="3">
    <source>
        <dbReference type="ARBA" id="ARBA00023125"/>
    </source>
</evidence>
<evidence type="ECO:0000259" key="5">
    <source>
        <dbReference type="PROSITE" id="PS50931"/>
    </source>
</evidence>
<keyword evidence="3" id="KW-0238">DNA-binding</keyword>